<dbReference type="EMBL" id="JBBPBM010000008">
    <property type="protein sequence ID" value="KAK8572863.1"/>
    <property type="molecule type" value="Genomic_DNA"/>
</dbReference>
<keyword evidence="2" id="KW-1185">Reference proteome</keyword>
<sequence>MEDRANLDEWRIGLDSWDDGKLGTGVGEVYEQQRVEAVAELRTMRWSPQCRRCTPWRGGGRYLDGC</sequence>
<comment type="caution">
    <text evidence="1">The sequence shown here is derived from an EMBL/GenBank/DDBJ whole genome shotgun (WGS) entry which is preliminary data.</text>
</comment>
<dbReference type="Proteomes" id="UP001472677">
    <property type="component" value="Unassembled WGS sequence"/>
</dbReference>
<gene>
    <name evidence="1" type="ORF">V6N12_028903</name>
</gene>
<protein>
    <submittedName>
        <fullName evidence="1">Uncharacterized protein</fullName>
    </submittedName>
</protein>
<proteinExistence type="predicted"/>
<accession>A0ABR2F773</accession>
<name>A0ABR2F773_9ROSI</name>
<evidence type="ECO:0000313" key="1">
    <source>
        <dbReference type="EMBL" id="KAK8572863.1"/>
    </source>
</evidence>
<organism evidence="1 2">
    <name type="scientific">Hibiscus sabdariffa</name>
    <name type="common">roselle</name>
    <dbReference type="NCBI Taxonomy" id="183260"/>
    <lineage>
        <taxon>Eukaryota</taxon>
        <taxon>Viridiplantae</taxon>
        <taxon>Streptophyta</taxon>
        <taxon>Embryophyta</taxon>
        <taxon>Tracheophyta</taxon>
        <taxon>Spermatophyta</taxon>
        <taxon>Magnoliopsida</taxon>
        <taxon>eudicotyledons</taxon>
        <taxon>Gunneridae</taxon>
        <taxon>Pentapetalae</taxon>
        <taxon>rosids</taxon>
        <taxon>malvids</taxon>
        <taxon>Malvales</taxon>
        <taxon>Malvaceae</taxon>
        <taxon>Malvoideae</taxon>
        <taxon>Hibiscus</taxon>
    </lineage>
</organism>
<evidence type="ECO:0000313" key="2">
    <source>
        <dbReference type="Proteomes" id="UP001472677"/>
    </source>
</evidence>
<reference evidence="1 2" key="1">
    <citation type="journal article" date="2024" name="G3 (Bethesda)">
        <title>Genome assembly of Hibiscus sabdariffa L. provides insights into metabolisms of medicinal natural products.</title>
        <authorList>
            <person name="Kim T."/>
        </authorList>
    </citation>
    <scope>NUCLEOTIDE SEQUENCE [LARGE SCALE GENOMIC DNA]</scope>
    <source>
        <strain evidence="1">TK-2024</strain>
        <tissue evidence="1">Old leaves</tissue>
    </source>
</reference>